<dbReference type="Proteomes" id="UP001144978">
    <property type="component" value="Unassembled WGS sequence"/>
</dbReference>
<comment type="caution">
    <text evidence="1">The sequence shown here is derived from an EMBL/GenBank/DDBJ whole genome shotgun (WGS) entry which is preliminary data.</text>
</comment>
<evidence type="ECO:0000313" key="1">
    <source>
        <dbReference type="EMBL" id="KAJ2971280.1"/>
    </source>
</evidence>
<keyword evidence="2" id="KW-1185">Reference proteome</keyword>
<proteinExistence type="predicted"/>
<evidence type="ECO:0000313" key="2">
    <source>
        <dbReference type="Proteomes" id="UP001144978"/>
    </source>
</evidence>
<protein>
    <submittedName>
        <fullName evidence="1">Uncharacterized protein</fullName>
    </submittedName>
</protein>
<sequence length="243" mass="26606">MAPLPPLDDRSTIGPGRLIGNTQPSSAQSLLHLPTTVTVRRPYYHQMSRITRAKLQRQTTPLCERLSMLLAAILFYPPKNPFKSRRFGEDCPIASSRKAAALVTPDQAWYQTKPDESLTGTRLIACTYTRGIASESGRANGRVFKEDEGLWVQVADGPVVSTVFRDAERLLTCSLLGSIAEFKISRDSSGMLQAEKTWSSSTSSMEKVNAIAASQFRLVIGGFGKDGKGVVEVWRNGESARLG</sequence>
<name>A0ACC1MWA7_9APHY</name>
<reference evidence="1" key="1">
    <citation type="submission" date="2022-08" db="EMBL/GenBank/DDBJ databases">
        <title>Genome Sequence of Pycnoporus sanguineus.</title>
        <authorList>
            <person name="Buettner E."/>
        </authorList>
    </citation>
    <scope>NUCLEOTIDE SEQUENCE</scope>
    <source>
        <strain evidence="1">CG-C14</strain>
    </source>
</reference>
<accession>A0ACC1MWA7</accession>
<organism evidence="1 2">
    <name type="scientific">Trametes sanguinea</name>
    <dbReference type="NCBI Taxonomy" id="158606"/>
    <lineage>
        <taxon>Eukaryota</taxon>
        <taxon>Fungi</taxon>
        <taxon>Dikarya</taxon>
        <taxon>Basidiomycota</taxon>
        <taxon>Agaricomycotina</taxon>
        <taxon>Agaricomycetes</taxon>
        <taxon>Polyporales</taxon>
        <taxon>Polyporaceae</taxon>
        <taxon>Trametes</taxon>
    </lineage>
</organism>
<dbReference type="EMBL" id="JANSHE010005381">
    <property type="protein sequence ID" value="KAJ2971280.1"/>
    <property type="molecule type" value="Genomic_DNA"/>
</dbReference>
<gene>
    <name evidence="1" type="ORF">NUW54_g12539</name>
</gene>